<feature type="transmembrane region" description="Helical" evidence="1">
    <location>
        <begin position="121"/>
        <end position="143"/>
    </location>
</feature>
<dbReference type="AlphaFoldDB" id="A0A9P8XW80"/>
<gene>
    <name evidence="3" type="ORF">B0I36DRAFT_353963</name>
</gene>
<evidence type="ECO:0000313" key="4">
    <source>
        <dbReference type="Proteomes" id="UP000756346"/>
    </source>
</evidence>
<name>A0A9P8XW80_9PEZI</name>
<dbReference type="PANTHER" id="PTHR37783:SF1">
    <property type="entry name" value="MEMBRANE PROTEIN, PUTATIVE (AFU_ORTHOLOGUE AFUA_1G04315)-RELATED"/>
    <property type="match status" value="1"/>
</dbReference>
<dbReference type="EMBL" id="JAGTJQ010000010">
    <property type="protein sequence ID" value="KAH7021289.1"/>
    <property type="molecule type" value="Genomic_DNA"/>
</dbReference>
<reference evidence="3" key="1">
    <citation type="journal article" date="2021" name="Nat. Commun.">
        <title>Genetic determinants of endophytism in the Arabidopsis root mycobiome.</title>
        <authorList>
            <person name="Mesny F."/>
            <person name="Miyauchi S."/>
            <person name="Thiergart T."/>
            <person name="Pickel B."/>
            <person name="Atanasova L."/>
            <person name="Karlsson M."/>
            <person name="Huettel B."/>
            <person name="Barry K.W."/>
            <person name="Haridas S."/>
            <person name="Chen C."/>
            <person name="Bauer D."/>
            <person name="Andreopoulos W."/>
            <person name="Pangilinan J."/>
            <person name="LaButti K."/>
            <person name="Riley R."/>
            <person name="Lipzen A."/>
            <person name="Clum A."/>
            <person name="Drula E."/>
            <person name="Henrissat B."/>
            <person name="Kohler A."/>
            <person name="Grigoriev I.V."/>
            <person name="Martin F.M."/>
            <person name="Hacquard S."/>
        </authorList>
    </citation>
    <scope>NUCLEOTIDE SEQUENCE</scope>
    <source>
        <strain evidence="3">MPI-CAGE-CH-0230</strain>
    </source>
</reference>
<organism evidence="3 4">
    <name type="scientific">Microdochium trichocladiopsis</name>
    <dbReference type="NCBI Taxonomy" id="1682393"/>
    <lineage>
        <taxon>Eukaryota</taxon>
        <taxon>Fungi</taxon>
        <taxon>Dikarya</taxon>
        <taxon>Ascomycota</taxon>
        <taxon>Pezizomycotina</taxon>
        <taxon>Sordariomycetes</taxon>
        <taxon>Xylariomycetidae</taxon>
        <taxon>Xylariales</taxon>
        <taxon>Microdochiaceae</taxon>
        <taxon>Microdochium</taxon>
    </lineage>
</organism>
<sequence>MATANAAAAPGAPPSDDALKARIITHMNRDHAAELAHYLRAFNGIPASAARGAQLTDLTLDTLHIETSASGTKPAHTVAISPPMASLSESRVRLVEMAKTAQAKLGLSDIKMDNSYTRPEGGGIASFAGVAFYFLSALALPWIKPGTAAWDVVDSVYPSFAGGAGGFVWLTRAIVVPVLLIHITEAWWMARTRLAKHSVDVGSRTWWLWTGNTFFEGAPAFWRFDKLVEAERVRRQGIKH</sequence>
<keyword evidence="1" id="KW-0812">Transmembrane</keyword>
<evidence type="ECO:0000256" key="1">
    <source>
        <dbReference type="SAM" id="Phobius"/>
    </source>
</evidence>
<dbReference type="Gene3D" id="3.20.180.10">
    <property type="entry name" value="PNP-oxidase-like"/>
    <property type="match status" value="1"/>
</dbReference>
<evidence type="ECO:0000259" key="2">
    <source>
        <dbReference type="Pfam" id="PF10615"/>
    </source>
</evidence>
<dbReference type="RefSeq" id="XP_046007490.1">
    <property type="nucleotide sequence ID" value="XM_046157253.1"/>
</dbReference>
<dbReference type="InterPro" id="IPR037119">
    <property type="entry name" value="Haem_oxidase_HugZ-like_sf"/>
</dbReference>
<feature type="transmembrane region" description="Helical" evidence="1">
    <location>
        <begin position="163"/>
        <end position="183"/>
    </location>
</feature>
<keyword evidence="1" id="KW-1133">Transmembrane helix</keyword>
<evidence type="ECO:0000313" key="3">
    <source>
        <dbReference type="EMBL" id="KAH7021289.1"/>
    </source>
</evidence>
<dbReference type="InterPro" id="IPR019595">
    <property type="entry name" value="DUF2470"/>
</dbReference>
<proteinExistence type="predicted"/>
<dbReference type="PANTHER" id="PTHR37783">
    <property type="entry name" value="MEMBRANE PROTEIN, PUTATIVE (AFU_ORTHOLOGUE AFUA_1G04315)-RELATED"/>
    <property type="match status" value="1"/>
</dbReference>
<keyword evidence="4" id="KW-1185">Reference proteome</keyword>
<protein>
    <recommendedName>
        <fullName evidence="2">DUF2470 domain-containing protein</fullName>
    </recommendedName>
</protein>
<feature type="domain" description="DUF2470" evidence="2">
    <location>
        <begin position="20"/>
        <end position="97"/>
    </location>
</feature>
<dbReference type="GeneID" id="70186799"/>
<comment type="caution">
    <text evidence="3">The sequence shown here is derived from an EMBL/GenBank/DDBJ whole genome shotgun (WGS) entry which is preliminary data.</text>
</comment>
<dbReference type="OrthoDB" id="5553410at2759"/>
<dbReference type="Pfam" id="PF10615">
    <property type="entry name" value="DUF2470"/>
    <property type="match status" value="1"/>
</dbReference>
<keyword evidence="1" id="KW-0472">Membrane</keyword>
<accession>A0A9P8XW80</accession>
<dbReference type="Proteomes" id="UP000756346">
    <property type="component" value="Unassembled WGS sequence"/>
</dbReference>